<keyword evidence="1" id="KW-0255">Endonuclease</keyword>
<dbReference type="Proteomes" id="UP000786560">
    <property type="component" value="Unassembled WGS sequence"/>
</dbReference>
<evidence type="ECO:0000313" key="2">
    <source>
        <dbReference type="Proteomes" id="UP000786560"/>
    </source>
</evidence>
<dbReference type="GO" id="GO:0004519">
    <property type="term" value="F:endonuclease activity"/>
    <property type="evidence" value="ECO:0007669"/>
    <property type="project" value="UniProtKB-KW"/>
</dbReference>
<keyword evidence="1" id="KW-0378">Hydrolase</keyword>
<protein>
    <submittedName>
        <fullName evidence="1">Restriction endonuclease subunit M</fullName>
    </submittedName>
</protein>
<keyword evidence="1" id="KW-0540">Nuclease</keyword>
<name>A0A921IZ07_9BIFI</name>
<sequence>MEPDIKGDGLVSRFIARHSAEILDMLLKDRTTGRNIIWADDEYAYLGDGYTGSDEITVERITGANAGLIRTRIEKERGHQAARTRARAEVFTPSWLCNRMNNYMDADWFGHTNVFNTESGQGWETNPEPVAFPKTRGKGWHAYVSSTRLEITCGEAPFLCSRYDAASGETIPVSDRIGILDRKLRVVSEKCRTRATWMTWAFNALKATYGFEYQGDNLLIARINMFETLCEHLNARWNDDATEVEKAETARIVSWNIWQMDGLTDAVPTKAEHAEYRSTLNSSTMEECVQGLLFGEPNTDENATTKVPLCIIYDWENNEPYEYATLKGKVARS</sequence>
<organism evidence="1 2">
    <name type="scientific">Bifidobacterium pullorum subsp. gallinarum</name>
    <dbReference type="NCBI Taxonomy" id="78344"/>
    <lineage>
        <taxon>Bacteria</taxon>
        <taxon>Bacillati</taxon>
        <taxon>Actinomycetota</taxon>
        <taxon>Actinomycetes</taxon>
        <taxon>Bifidobacteriales</taxon>
        <taxon>Bifidobacteriaceae</taxon>
        <taxon>Bifidobacterium</taxon>
    </lineage>
</organism>
<accession>A0A921IZ07</accession>
<reference evidence="1" key="2">
    <citation type="submission" date="2021-09" db="EMBL/GenBank/DDBJ databases">
        <authorList>
            <person name="Gilroy R."/>
        </authorList>
    </citation>
    <scope>NUCLEOTIDE SEQUENCE</scope>
    <source>
        <strain evidence="1">ChiBcolR7-4860</strain>
    </source>
</reference>
<comment type="caution">
    <text evidence="1">The sequence shown here is derived from an EMBL/GenBank/DDBJ whole genome shotgun (WGS) entry which is preliminary data.</text>
</comment>
<dbReference type="EMBL" id="DYUX01000019">
    <property type="protein sequence ID" value="HJG41757.1"/>
    <property type="molecule type" value="Genomic_DNA"/>
</dbReference>
<dbReference type="AlphaFoldDB" id="A0A921IZ07"/>
<proteinExistence type="predicted"/>
<dbReference type="RefSeq" id="WP_278711247.1">
    <property type="nucleotide sequence ID" value="NZ_DYUX01000019.1"/>
</dbReference>
<evidence type="ECO:0000313" key="1">
    <source>
        <dbReference type="EMBL" id="HJG41757.1"/>
    </source>
</evidence>
<reference evidence="1" key="1">
    <citation type="journal article" date="2021" name="PeerJ">
        <title>Extensive microbial diversity within the chicken gut microbiome revealed by metagenomics and culture.</title>
        <authorList>
            <person name="Gilroy R."/>
            <person name="Ravi A."/>
            <person name="Getino M."/>
            <person name="Pursley I."/>
            <person name="Horton D.L."/>
            <person name="Alikhan N.F."/>
            <person name="Baker D."/>
            <person name="Gharbi K."/>
            <person name="Hall N."/>
            <person name="Watson M."/>
            <person name="Adriaenssens E.M."/>
            <person name="Foster-Nyarko E."/>
            <person name="Jarju S."/>
            <person name="Secka A."/>
            <person name="Antonio M."/>
            <person name="Oren A."/>
            <person name="Chaudhuri R.R."/>
            <person name="La Ragione R."/>
            <person name="Hildebrand F."/>
            <person name="Pallen M.J."/>
        </authorList>
    </citation>
    <scope>NUCLEOTIDE SEQUENCE</scope>
    <source>
        <strain evidence="1">ChiBcolR7-4860</strain>
    </source>
</reference>
<gene>
    <name evidence="1" type="ORF">K8U73_05145</name>
</gene>